<feature type="domain" description="DUF2179" evidence="7">
    <location>
        <begin position="114"/>
        <end position="166"/>
    </location>
</feature>
<feature type="transmembrane region" description="Helical" evidence="6">
    <location>
        <begin position="6"/>
        <end position="25"/>
    </location>
</feature>
<accession>A0AB38A3Q4</accession>
<dbReference type="InterPro" id="IPR019264">
    <property type="entry name" value="DUF2179"/>
</dbReference>
<dbReference type="CDD" id="cd16381">
    <property type="entry name" value="YitT_C_like_1"/>
    <property type="match status" value="1"/>
</dbReference>
<keyword evidence="3 6" id="KW-0812">Transmembrane</keyword>
<dbReference type="AlphaFoldDB" id="A0AB38A3Q4"/>
<proteinExistence type="inferred from homology"/>
<comment type="caution">
    <text evidence="9">The sequence shown here is derived from an EMBL/GenBank/DDBJ whole genome shotgun (WGS) entry which is preliminary data.</text>
</comment>
<dbReference type="PANTHER" id="PTHR40060:SF1">
    <property type="entry name" value="UPF0316 PROTEIN YEBE"/>
    <property type="match status" value="1"/>
</dbReference>
<evidence type="ECO:0000256" key="3">
    <source>
        <dbReference type="ARBA" id="ARBA00022692"/>
    </source>
</evidence>
<gene>
    <name evidence="9" type="ORF">SAMN04488525_11136</name>
</gene>
<reference evidence="9 10" key="1">
    <citation type="submission" date="2016-10" db="EMBL/GenBank/DDBJ databases">
        <authorList>
            <person name="Varghese N."/>
            <person name="Submissions S."/>
        </authorList>
    </citation>
    <scope>NUCLEOTIDE SEQUENCE [LARGE SCALE GENOMIC DNA]</scope>
    <source>
        <strain evidence="9 10">DSM 14526</strain>
    </source>
</reference>
<keyword evidence="2 6" id="KW-1003">Cell membrane</keyword>
<evidence type="ECO:0000256" key="1">
    <source>
        <dbReference type="ARBA" id="ARBA00004651"/>
    </source>
</evidence>
<dbReference type="EMBL" id="FNQH01000011">
    <property type="protein sequence ID" value="SEA93450.1"/>
    <property type="molecule type" value="Genomic_DNA"/>
</dbReference>
<dbReference type="HAMAP" id="MF_01515">
    <property type="entry name" value="UPF0316"/>
    <property type="match status" value="1"/>
</dbReference>
<evidence type="ECO:0000256" key="6">
    <source>
        <dbReference type="HAMAP-Rule" id="MF_01515"/>
    </source>
</evidence>
<sequence>MIIFDLGLLAKIFAISLSYVTMNTIRFMLTIKGYRVLAPLLSMVEIVIYVLGLSMVMNSLDNPLNLAAYALGYGAGIAIGIKIEDLLALGYTMITVMTQDVDSPMPNLLRDFGYGVSSYRANGRDGERLVLEILLTRKAERHLQSRVLEIDPKAFMVSYDPKYIHGGFWSKRVHLGKK</sequence>
<dbReference type="Pfam" id="PF18955">
    <property type="entry name" value="DUF5698"/>
    <property type="match status" value="1"/>
</dbReference>
<keyword evidence="4 6" id="KW-1133">Transmembrane helix</keyword>
<dbReference type="PANTHER" id="PTHR40060">
    <property type="entry name" value="UPF0316 PROTEIN YEBE"/>
    <property type="match status" value="1"/>
</dbReference>
<evidence type="ECO:0000256" key="5">
    <source>
        <dbReference type="ARBA" id="ARBA00023136"/>
    </source>
</evidence>
<evidence type="ECO:0000256" key="4">
    <source>
        <dbReference type="ARBA" id="ARBA00022989"/>
    </source>
</evidence>
<feature type="transmembrane region" description="Helical" evidence="6">
    <location>
        <begin position="37"/>
        <end position="60"/>
    </location>
</feature>
<keyword evidence="5 6" id="KW-0472">Membrane</keyword>
<evidence type="ECO:0000313" key="10">
    <source>
        <dbReference type="Proteomes" id="UP000199042"/>
    </source>
</evidence>
<evidence type="ECO:0000313" key="9">
    <source>
        <dbReference type="EMBL" id="SEA93450.1"/>
    </source>
</evidence>
<feature type="transmembrane region" description="Helical" evidence="6">
    <location>
        <begin position="66"/>
        <end position="83"/>
    </location>
</feature>
<evidence type="ECO:0000256" key="2">
    <source>
        <dbReference type="ARBA" id="ARBA00022475"/>
    </source>
</evidence>
<comment type="subcellular location">
    <subcellularLocation>
        <location evidence="1 6">Cell membrane</location>
        <topology evidence="1 6">Multi-pass membrane protein</topology>
    </subcellularLocation>
</comment>
<evidence type="ECO:0000259" key="8">
    <source>
        <dbReference type="Pfam" id="PF18955"/>
    </source>
</evidence>
<keyword evidence="10" id="KW-1185">Reference proteome</keyword>
<dbReference type="NCBIfam" id="NF003194">
    <property type="entry name" value="PRK04164.1-5"/>
    <property type="match status" value="1"/>
</dbReference>
<organism evidence="9 10">
    <name type="scientific">Trichococcus collinsii</name>
    <dbReference type="NCBI Taxonomy" id="157076"/>
    <lineage>
        <taxon>Bacteria</taxon>
        <taxon>Bacillati</taxon>
        <taxon>Bacillota</taxon>
        <taxon>Bacilli</taxon>
        <taxon>Lactobacillales</taxon>
        <taxon>Carnobacteriaceae</taxon>
        <taxon>Trichococcus</taxon>
    </lineage>
</organism>
<dbReference type="Proteomes" id="UP000199042">
    <property type="component" value="Unassembled WGS sequence"/>
</dbReference>
<dbReference type="InterPro" id="IPR044035">
    <property type="entry name" value="DUF5698"/>
</dbReference>
<dbReference type="GO" id="GO:0005886">
    <property type="term" value="C:plasma membrane"/>
    <property type="evidence" value="ECO:0007669"/>
    <property type="project" value="UniProtKB-SubCell"/>
</dbReference>
<dbReference type="Pfam" id="PF10035">
    <property type="entry name" value="DUF2179"/>
    <property type="match status" value="1"/>
</dbReference>
<comment type="similarity">
    <text evidence="6">Belongs to the UPF0316 family.</text>
</comment>
<evidence type="ECO:0000259" key="7">
    <source>
        <dbReference type="Pfam" id="PF10035"/>
    </source>
</evidence>
<protein>
    <recommendedName>
        <fullName evidence="6">UPF0316 protein SAMN04488525_11136</fullName>
    </recommendedName>
</protein>
<dbReference type="InterPro" id="IPR022930">
    <property type="entry name" value="UPF0316"/>
</dbReference>
<name>A0AB38A3Q4_9LACT</name>
<feature type="domain" description="DUF5698" evidence="8">
    <location>
        <begin position="24"/>
        <end position="81"/>
    </location>
</feature>